<dbReference type="SUPFAM" id="SSF56784">
    <property type="entry name" value="HAD-like"/>
    <property type="match status" value="1"/>
</dbReference>
<dbReference type="GO" id="GO:0009166">
    <property type="term" value="P:nucleotide catabolic process"/>
    <property type="evidence" value="ECO:0007669"/>
    <property type="project" value="TreeGrafter"/>
</dbReference>
<feature type="compositionally biased region" description="Acidic residues" evidence="1">
    <location>
        <begin position="382"/>
        <end position="393"/>
    </location>
</feature>
<dbReference type="NCBIfam" id="TIGR01993">
    <property type="entry name" value="Pyr-5-nucltdase"/>
    <property type="match status" value="1"/>
</dbReference>
<dbReference type="Pfam" id="PF00702">
    <property type="entry name" value="Hydrolase"/>
    <property type="match status" value="1"/>
</dbReference>
<evidence type="ECO:0008006" key="4">
    <source>
        <dbReference type="Google" id="ProtNLM"/>
    </source>
</evidence>
<dbReference type="InterPro" id="IPR052791">
    <property type="entry name" value="SSM1_domain"/>
</dbReference>
<gene>
    <name evidence="2" type="ORF">D9756_000459</name>
</gene>
<dbReference type="InterPro" id="IPR036412">
    <property type="entry name" value="HAD-like_sf"/>
</dbReference>
<evidence type="ECO:0000313" key="2">
    <source>
        <dbReference type="EMBL" id="KAF5363881.1"/>
    </source>
</evidence>
<dbReference type="InterPro" id="IPR006439">
    <property type="entry name" value="HAD-SF_hydro_IA"/>
</dbReference>
<feature type="region of interest" description="Disordered" evidence="1">
    <location>
        <begin position="361"/>
        <end position="393"/>
    </location>
</feature>
<proteinExistence type="predicted"/>
<name>A0A8H5GFK7_9AGAR</name>
<dbReference type="Gene3D" id="1.10.150.450">
    <property type="match status" value="1"/>
</dbReference>
<dbReference type="OrthoDB" id="1065058at2759"/>
<dbReference type="InterPro" id="IPR023214">
    <property type="entry name" value="HAD_sf"/>
</dbReference>
<dbReference type="SFLD" id="SFLDG01129">
    <property type="entry name" value="C1.5:_HAD__Beta-PGM__Phosphata"/>
    <property type="match status" value="1"/>
</dbReference>
<organism evidence="2 3">
    <name type="scientific">Leucocoprinus leucothites</name>
    <dbReference type="NCBI Taxonomy" id="201217"/>
    <lineage>
        <taxon>Eukaryota</taxon>
        <taxon>Fungi</taxon>
        <taxon>Dikarya</taxon>
        <taxon>Basidiomycota</taxon>
        <taxon>Agaricomycotina</taxon>
        <taxon>Agaricomycetes</taxon>
        <taxon>Agaricomycetidae</taxon>
        <taxon>Agaricales</taxon>
        <taxon>Agaricineae</taxon>
        <taxon>Agaricaceae</taxon>
        <taxon>Leucocoprinus</taxon>
    </lineage>
</organism>
<dbReference type="PANTHER" id="PTHR47438">
    <property type="entry name" value="PHOSPHATE METABOLISM PROTEIN 8-RELATED"/>
    <property type="match status" value="1"/>
</dbReference>
<sequence length="393" mass="44150">MADQNSQTDDRVIVWFDIDNTLYSASSKISQAMGERIHNYFVGMGLSHEEAAVLHHRYYSQYGLALRGLKRHHDVDVIDFDRKCDGSLPLEAMISYDPVVRKVFEDIDRSKARVWALTNAYKPHAERVLRILKLTDLVDGLVYCDYTVDNFSCKPEAEFYQLAMKQAGVTDPSKCYFVDDNRGNIDGAIAQGWRKCVHFCEKGLEAMEGGIMKQIGDEPLDPANATIGDILEMTHAQPDANGSDKPPFTSTLFRPSMEYQPRYTQPFTLTEAVGLDVSVITDEIARLHNSLRHLRETQEMLQDYQSTESPGTADPEVQKALDENEVVIGSQTERISILKMALAEKGVIDSSHYDILDARTSTNASQNSRPLETSTIVQENGYSEEQEGEGVHL</sequence>
<feature type="compositionally biased region" description="Polar residues" evidence="1">
    <location>
        <begin position="361"/>
        <end position="381"/>
    </location>
</feature>
<protein>
    <recommendedName>
        <fullName evidence="4">Pyrimidine 5-nucleotidase</fullName>
    </recommendedName>
</protein>
<dbReference type="InterPro" id="IPR010237">
    <property type="entry name" value="Pyr-5-nucltdase"/>
</dbReference>
<dbReference type="AlphaFoldDB" id="A0A8H5GFK7"/>
<evidence type="ECO:0000313" key="3">
    <source>
        <dbReference type="Proteomes" id="UP000559027"/>
    </source>
</evidence>
<dbReference type="SFLD" id="SFLDS00003">
    <property type="entry name" value="Haloacid_Dehalogenase"/>
    <property type="match status" value="1"/>
</dbReference>
<dbReference type="NCBIfam" id="TIGR01509">
    <property type="entry name" value="HAD-SF-IA-v3"/>
    <property type="match status" value="1"/>
</dbReference>
<dbReference type="PANTHER" id="PTHR47438:SF1">
    <property type="entry name" value="PHOSPHATE METABOLISM PROTEIN 8-RELATED"/>
    <property type="match status" value="1"/>
</dbReference>
<accession>A0A8H5GFK7</accession>
<dbReference type="Proteomes" id="UP000559027">
    <property type="component" value="Unassembled WGS sequence"/>
</dbReference>
<dbReference type="GO" id="GO:0008252">
    <property type="term" value="F:nucleotidase activity"/>
    <property type="evidence" value="ECO:0007669"/>
    <property type="project" value="TreeGrafter"/>
</dbReference>
<keyword evidence="3" id="KW-1185">Reference proteome</keyword>
<dbReference type="Gene3D" id="3.40.50.1000">
    <property type="entry name" value="HAD superfamily/HAD-like"/>
    <property type="match status" value="1"/>
</dbReference>
<comment type="caution">
    <text evidence="2">The sequence shown here is derived from an EMBL/GenBank/DDBJ whole genome shotgun (WGS) entry which is preliminary data.</text>
</comment>
<dbReference type="GO" id="GO:0006206">
    <property type="term" value="P:pyrimidine nucleobase metabolic process"/>
    <property type="evidence" value="ECO:0007669"/>
    <property type="project" value="TreeGrafter"/>
</dbReference>
<evidence type="ECO:0000256" key="1">
    <source>
        <dbReference type="SAM" id="MobiDB-lite"/>
    </source>
</evidence>
<dbReference type="EMBL" id="JAACJO010000001">
    <property type="protein sequence ID" value="KAF5363881.1"/>
    <property type="molecule type" value="Genomic_DNA"/>
</dbReference>
<dbReference type="SFLD" id="SFLDG01132">
    <property type="entry name" value="C1.5.3:_5'-Nucleotidase_Like"/>
    <property type="match status" value="1"/>
</dbReference>
<reference evidence="2 3" key="1">
    <citation type="journal article" date="2020" name="ISME J.">
        <title>Uncovering the hidden diversity of litter-decomposition mechanisms in mushroom-forming fungi.</title>
        <authorList>
            <person name="Floudas D."/>
            <person name="Bentzer J."/>
            <person name="Ahren D."/>
            <person name="Johansson T."/>
            <person name="Persson P."/>
            <person name="Tunlid A."/>
        </authorList>
    </citation>
    <scope>NUCLEOTIDE SEQUENCE [LARGE SCALE GENOMIC DNA]</scope>
    <source>
        <strain evidence="2 3">CBS 146.42</strain>
    </source>
</reference>